<feature type="transmembrane region" description="Helical" evidence="1">
    <location>
        <begin position="7"/>
        <end position="27"/>
    </location>
</feature>
<keyword evidence="1" id="KW-1133">Transmembrane helix</keyword>
<name>A0A1G7NRF8_THETY</name>
<dbReference type="Proteomes" id="UP000183404">
    <property type="component" value="Unassembled WGS sequence"/>
</dbReference>
<dbReference type="EMBL" id="FNBS01000023">
    <property type="protein sequence ID" value="SDF76582.1"/>
    <property type="molecule type" value="Genomic_DNA"/>
</dbReference>
<evidence type="ECO:0000313" key="2">
    <source>
        <dbReference type="EMBL" id="SDF76582.1"/>
    </source>
</evidence>
<dbReference type="InterPro" id="IPR014245">
    <property type="entry name" value="Spore_III_AF"/>
</dbReference>
<keyword evidence="1" id="KW-0472">Membrane</keyword>
<evidence type="ECO:0000256" key="1">
    <source>
        <dbReference type="SAM" id="Phobius"/>
    </source>
</evidence>
<dbReference type="AlphaFoldDB" id="A0A1G7NRF8"/>
<gene>
    <name evidence="2" type="ORF">SAMN04244560_01185</name>
</gene>
<organism evidence="2 3">
    <name type="scientific">Thermoanaerobacter thermohydrosulfuricus</name>
    <name type="common">Clostridium thermohydrosulfuricum</name>
    <dbReference type="NCBI Taxonomy" id="1516"/>
    <lineage>
        <taxon>Bacteria</taxon>
        <taxon>Bacillati</taxon>
        <taxon>Bacillota</taxon>
        <taxon>Clostridia</taxon>
        <taxon>Thermoanaerobacterales</taxon>
        <taxon>Thermoanaerobacteraceae</taxon>
        <taxon>Thermoanaerobacter</taxon>
    </lineage>
</organism>
<dbReference type="RefSeq" id="WP_074592501.1">
    <property type="nucleotide sequence ID" value="NZ_FNBS01000023.1"/>
</dbReference>
<sequence>MEFLKDWITQIIYIAILLIVLELLVPSSSLKKYAKVAIGFVIMITILNPLINFLKRGANIEAYVFKNDYFLKNINIEQISKEAEKQRNNLIVAEYKKRLIEQIKEKLLNLYEIEGVEVDVSFIENLNDNEFGKIKEITLSFRNARKVSQGSEKIAKPTEDKKFNYEEIKKTISAFYNVPLKNISINEE</sequence>
<dbReference type="Pfam" id="PF09581">
    <property type="entry name" value="Spore_III_AF"/>
    <property type="match status" value="1"/>
</dbReference>
<evidence type="ECO:0000313" key="3">
    <source>
        <dbReference type="Proteomes" id="UP000183404"/>
    </source>
</evidence>
<feature type="transmembrane region" description="Helical" evidence="1">
    <location>
        <begin position="33"/>
        <end position="51"/>
    </location>
</feature>
<accession>A0A1G7NRF8</accession>
<keyword evidence="1" id="KW-0812">Transmembrane</keyword>
<dbReference type="NCBIfam" id="TIGR02896">
    <property type="entry name" value="spore_III_AF"/>
    <property type="match status" value="1"/>
</dbReference>
<protein>
    <submittedName>
        <fullName evidence="2">Stage III sporulation protein AF</fullName>
    </submittedName>
</protein>
<proteinExistence type="predicted"/>
<reference evidence="2 3" key="1">
    <citation type="submission" date="2016-10" db="EMBL/GenBank/DDBJ databases">
        <authorList>
            <person name="de Groot N.N."/>
        </authorList>
    </citation>
    <scope>NUCLEOTIDE SEQUENCE [LARGE SCALE GENOMIC DNA]</scope>
    <source>
        <strain evidence="2 3">DSM 569</strain>
    </source>
</reference>